<feature type="compositionally biased region" description="Basic and acidic residues" evidence="1">
    <location>
        <begin position="666"/>
        <end position="679"/>
    </location>
</feature>
<evidence type="ECO:0000313" key="3">
    <source>
        <dbReference type="Proteomes" id="UP000886998"/>
    </source>
</evidence>
<feature type="compositionally biased region" description="Basic and acidic residues" evidence="1">
    <location>
        <begin position="289"/>
        <end position="304"/>
    </location>
</feature>
<feature type="compositionally biased region" description="Basic and acidic residues" evidence="1">
    <location>
        <begin position="563"/>
        <end position="594"/>
    </location>
</feature>
<protein>
    <submittedName>
        <fullName evidence="2">Uncharacterized protein</fullName>
    </submittedName>
</protein>
<proteinExistence type="predicted"/>
<sequence>MLSFKVESESLPLGLFEKSRYPYDSASFTTEDDYNHFGKDYSHGISTPDRIIKWKESQELLEHFPSSSHQILPSFDSSGTYTTMSERLDRISETASNVIKSIKSKLGFSDVRTKPKKFINRFQTDEVSTSSQQLSSTDNDFLDRSLEKSKGKKKCIKYSGQLKKYMNKGKLTDKRSSSSFDIQKKKKSLGIKRKNYQSNERKSAKVSKRQESDDPQAIKTPMRYSSLDSDDSSMLHKYLYGLPGDPEDVKVVRSRTTMSKKQKPEGSDSSSNKDEKKSITVPGTEVSADDTHHTKTETIEDSRKTVIRPYQQFKDSDENTQKETELESALPHDSEKRSADYEKRKEKTSESPKRKKAQIKPRKIEKEFPQKETSASSWQMYSSSKEGEKSPLQSSQTETIFRTDQSDVHREKGKANLIGGKTKNKNGTQDSRKKSLKRIRKESVGSGKKVKESDKTVGKREVKASAGKQIDFKEKGYESNQLKDGKKTKMAASIQTPKGKSLHIKKEPRVLLKEKNISLNGQRKVSNQKFTEKEKLDSVLFDEEQIDSEVSSLVIDDPQADVPSERIKDENQEKEKMPSEKTTDSGPKAKDSDKLTPGFISADSKEINSEISNSFIEDVISGVPTQRKQAKETYEKHPGKQIDEEIKGSDSDESARKSKVTSSKKKTSEVLKAKEINEKHPKRQLGKHVKSSDSDETATEAKVTNSKKKIPDKLQEKVTEEKYPERKNGKEVEGLDADEAANKIKVKIKKIPDSTQAKGIKEKYPEKQIGEEVKSSNFYETATQTKDTTSKK</sequence>
<evidence type="ECO:0000256" key="1">
    <source>
        <dbReference type="SAM" id="MobiDB-lite"/>
    </source>
</evidence>
<feature type="non-terminal residue" evidence="2">
    <location>
        <position position="792"/>
    </location>
</feature>
<evidence type="ECO:0000313" key="2">
    <source>
        <dbReference type="EMBL" id="GFY60596.1"/>
    </source>
</evidence>
<feature type="compositionally biased region" description="Basic and acidic residues" evidence="1">
    <location>
        <begin position="449"/>
        <end position="463"/>
    </location>
</feature>
<feature type="compositionally biased region" description="Basic and acidic residues" evidence="1">
    <location>
        <begin position="470"/>
        <end position="487"/>
    </location>
</feature>
<name>A0A8X6Y095_9ARAC</name>
<feature type="compositionally biased region" description="Basic and acidic residues" evidence="1">
    <location>
        <begin position="759"/>
        <end position="774"/>
    </location>
</feature>
<feature type="compositionally biased region" description="Basic and acidic residues" evidence="1">
    <location>
        <begin position="504"/>
        <end position="516"/>
    </location>
</feature>
<feature type="compositionally biased region" description="Basic residues" evidence="1">
    <location>
        <begin position="680"/>
        <end position="689"/>
    </location>
</feature>
<feature type="compositionally biased region" description="Basic and acidic residues" evidence="1">
    <location>
        <begin position="404"/>
        <end position="414"/>
    </location>
</feature>
<organism evidence="2 3">
    <name type="scientific">Trichonephila inaurata madagascariensis</name>
    <dbReference type="NCBI Taxonomy" id="2747483"/>
    <lineage>
        <taxon>Eukaryota</taxon>
        <taxon>Metazoa</taxon>
        <taxon>Ecdysozoa</taxon>
        <taxon>Arthropoda</taxon>
        <taxon>Chelicerata</taxon>
        <taxon>Arachnida</taxon>
        <taxon>Araneae</taxon>
        <taxon>Araneomorphae</taxon>
        <taxon>Entelegynae</taxon>
        <taxon>Araneoidea</taxon>
        <taxon>Nephilidae</taxon>
        <taxon>Trichonephila</taxon>
        <taxon>Trichonephila inaurata</taxon>
    </lineage>
</organism>
<reference evidence="2" key="1">
    <citation type="submission" date="2020-08" db="EMBL/GenBank/DDBJ databases">
        <title>Multicomponent nature underlies the extraordinary mechanical properties of spider dragline silk.</title>
        <authorList>
            <person name="Kono N."/>
            <person name="Nakamura H."/>
            <person name="Mori M."/>
            <person name="Yoshida Y."/>
            <person name="Ohtoshi R."/>
            <person name="Malay A.D."/>
            <person name="Moran D.A.P."/>
            <person name="Tomita M."/>
            <person name="Numata K."/>
            <person name="Arakawa K."/>
        </authorList>
    </citation>
    <scope>NUCLEOTIDE SEQUENCE</scope>
</reference>
<feature type="compositionally biased region" description="Polar residues" evidence="1">
    <location>
        <begin position="391"/>
        <end position="403"/>
    </location>
</feature>
<feature type="compositionally biased region" description="Basic and acidic residues" evidence="1">
    <location>
        <begin position="709"/>
        <end position="733"/>
    </location>
</feature>
<feature type="compositionally biased region" description="Basic and acidic residues" evidence="1">
    <location>
        <begin position="629"/>
        <end position="656"/>
    </location>
</feature>
<feature type="compositionally biased region" description="Basic and acidic residues" evidence="1">
    <location>
        <begin position="199"/>
        <end position="212"/>
    </location>
</feature>
<dbReference type="EMBL" id="BMAV01013205">
    <property type="protein sequence ID" value="GFY60596.1"/>
    <property type="molecule type" value="Genomic_DNA"/>
</dbReference>
<accession>A0A8X6Y095</accession>
<feature type="compositionally biased region" description="Basic and acidic residues" evidence="1">
    <location>
        <begin position="262"/>
        <end position="278"/>
    </location>
</feature>
<feature type="compositionally biased region" description="Basic residues" evidence="1">
    <location>
        <begin position="184"/>
        <end position="195"/>
    </location>
</feature>
<feature type="compositionally biased region" description="Basic and acidic residues" evidence="1">
    <location>
        <begin position="314"/>
        <end position="352"/>
    </location>
</feature>
<keyword evidence="3" id="KW-1185">Reference proteome</keyword>
<feature type="compositionally biased region" description="Polar residues" evidence="1">
    <location>
        <begin position="517"/>
        <end position="529"/>
    </location>
</feature>
<dbReference type="Proteomes" id="UP000886998">
    <property type="component" value="Unassembled WGS sequence"/>
</dbReference>
<gene>
    <name evidence="2" type="ORF">TNIN_231411</name>
</gene>
<feature type="region of interest" description="Disordered" evidence="1">
    <location>
        <begin position="621"/>
        <end position="734"/>
    </location>
</feature>
<feature type="compositionally biased region" description="Polar residues" evidence="1">
    <location>
        <begin position="371"/>
        <end position="384"/>
    </location>
</feature>
<comment type="caution">
    <text evidence="2">The sequence shown here is derived from an EMBL/GenBank/DDBJ whole genome shotgun (WGS) entry which is preliminary data.</text>
</comment>
<dbReference type="AlphaFoldDB" id="A0A8X6Y095"/>
<feature type="region of interest" description="Disordered" evidence="1">
    <location>
        <begin position="752"/>
        <end position="792"/>
    </location>
</feature>
<feature type="region of interest" description="Disordered" evidence="1">
    <location>
        <begin position="167"/>
        <end position="606"/>
    </location>
</feature>
<feature type="compositionally biased region" description="Polar residues" evidence="1">
    <location>
        <begin position="775"/>
        <end position="792"/>
    </location>
</feature>